<dbReference type="Proteomes" id="UP001224845">
    <property type="component" value="Unassembled WGS sequence"/>
</dbReference>
<sequence length="67" mass="7111">MATQQEQRKQGDIGRRLMWILLAVIAVIVVAVLFFYGITDPSKGPGNVPASGAAAPAQESTSPSRSR</sequence>
<keyword evidence="3" id="KW-0966">Cell projection</keyword>
<proteinExistence type="predicted"/>
<accession>A0AAW8E8N2</accession>
<dbReference type="EMBL" id="JAUSRV010000001">
    <property type="protein sequence ID" value="MDP9969120.1"/>
    <property type="molecule type" value="Genomic_DNA"/>
</dbReference>
<reference evidence="3" key="1">
    <citation type="submission" date="2023-07" db="EMBL/GenBank/DDBJ databases">
        <title>Sorghum-associated microbial communities from plants grown in Nebraska, USA.</title>
        <authorList>
            <person name="Schachtman D."/>
        </authorList>
    </citation>
    <scope>NUCLEOTIDE SEQUENCE</scope>
    <source>
        <strain evidence="3">DS3315</strain>
    </source>
</reference>
<keyword evidence="2" id="KW-0812">Transmembrane</keyword>
<evidence type="ECO:0000313" key="4">
    <source>
        <dbReference type="Proteomes" id="UP001224845"/>
    </source>
</evidence>
<evidence type="ECO:0000256" key="2">
    <source>
        <dbReference type="SAM" id="Phobius"/>
    </source>
</evidence>
<dbReference type="RefSeq" id="WP_012747358.1">
    <property type="nucleotide sequence ID" value="NZ_CAXUQF020000001.1"/>
</dbReference>
<keyword evidence="2" id="KW-1133">Transmembrane helix</keyword>
<feature type="compositionally biased region" description="Polar residues" evidence="1">
    <location>
        <begin position="58"/>
        <end position="67"/>
    </location>
</feature>
<comment type="caution">
    <text evidence="3">The sequence shown here is derived from an EMBL/GenBank/DDBJ whole genome shotgun (WGS) entry which is preliminary data.</text>
</comment>
<name>A0AAW8E8N2_VARPD</name>
<organism evidence="3 4">
    <name type="scientific">Variovorax paradoxus</name>
    <dbReference type="NCBI Taxonomy" id="34073"/>
    <lineage>
        <taxon>Bacteria</taxon>
        <taxon>Pseudomonadati</taxon>
        <taxon>Pseudomonadota</taxon>
        <taxon>Betaproteobacteria</taxon>
        <taxon>Burkholderiales</taxon>
        <taxon>Comamonadaceae</taxon>
        <taxon>Variovorax</taxon>
    </lineage>
</organism>
<feature type="region of interest" description="Disordered" evidence="1">
    <location>
        <begin position="46"/>
        <end position="67"/>
    </location>
</feature>
<keyword evidence="2" id="KW-0472">Membrane</keyword>
<feature type="transmembrane region" description="Helical" evidence="2">
    <location>
        <begin position="17"/>
        <end position="38"/>
    </location>
</feature>
<gene>
    <name evidence="3" type="ORF">J2W39_000343</name>
</gene>
<evidence type="ECO:0000256" key="1">
    <source>
        <dbReference type="SAM" id="MobiDB-lite"/>
    </source>
</evidence>
<keyword evidence="3" id="KW-0282">Flagellum</keyword>
<keyword evidence="3" id="KW-0969">Cilium</keyword>
<evidence type="ECO:0000313" key="3">
    <source>
        <dbReference type="EMBL" id="MDP9969120.1"/>
    </source>
</evidence>
<protein>
    <submittedName>
        <fullName evidence="3">Flagellar basal body-associated protein FliL</fullName>
    </submittedName>
</protein>
<dbReference type="AlphaFoldDB" id="A0AAW8E8N2"/>